<comment type="caution">
    <text evidence="1">The sequence shown here is derived from an EMBL/GenBank/DDBJ whole genome shotgun (WGS) entry which is preliminary data.</text>
</comment>
<evidence type="ECO:0008006" key="3">
    <source>
        <dbReference type="Google" id="ProtNLM"/>
    </source>
</evidence>
<keyword evidence="2" id="KW-1185">Reference proteome</keyword>
<accession>A0ABT7WDZ6</accession>
<dbReference type="Proteomes" id="UP001174839">
    <property type="component" value="Unassembled WGS sequence"/>
</dbReference>
<reference evidence="1" key="1">
    <citation type="submission" date="2023-06" db="EMBL/GenBank/DDBJ databases">
        <title>Robiginitalea aurantiacus sp. nov. and Algoriphagus sediminis sp. nov., isolated from coastal sediment.</title>
        <authorList>
            <person name="Zhou Z.Y."/>
            <person name="An J."/>
            <person name="Jia Y.W."/>
            <person name="Du Z.J."/>
        </authorList>
    </citation>
    <scope>NUCLEOTIDE SEQUENCE</scope>
    <source>
        <strain evidence="1">M39</strain>
    </source>
</reference>
<dbReference type="EMBL" id="JAUDUY010000003">
    <property type="protein sequence ID" value="MDM9631137.1"/>
    <property type="molecule type" value="Genomic_DNA"/>
</dbReference>
<protein>
    <recommendedName>
        <fullName evidence="3">Glycosyltransferase</fullName>
    </recommendedName>
</protein>
<dbReference type="Gene3D" id="3.40.50.2000">
    <property type="entry name" value="Glycogen Phosphorylase B"/>
    <property type="match status" value="1"/>
</dbReference>
<proteinExistence type="predicted"/>
<organism evidence="1 2">
    <name type="scientific">Robiginitalea aurantiaca</name>
    <dbReference type="NCBI Taxonomy" id="3056915"/>
    <lineage>
        <taxon>Bacteria</taxon>
        <taxon>Pseudomonadati</taxon>
        <taxon>Bacteroidota</taxon>
        <taxon>Flavobacteriia</taxon>
        <taxon>Flavobacteriales</taxon>
        <taxon>Flavobacteriaceae</taxon>
        <taxon>Robiginitalea</taxon>
    </lineage>
</organism>
<evidence type="ECO:0000313" key="2">
    <source>
        <dbReference type="Proteomes" id="UP001174839"/>
    </source>
</evidence>
<sequence length="354" mass="40931">MQKKDNLKYLLYISSNDGTDMRINKEVRSLSAKYNVCFIGVSESAKTTSFIENYVFESHLIKGKRNHLITILKQITAYLKLVLKHPISSVHIVNEQLMIFFWPFLFFKHTVLDVFDSFFMRYGIKKRQYTIIKRIVYAPCDKVIVTDEARKGLMPDFLQKKLIVLPNYPFRYHGPISKSSNEKSIRILFFGWLGMNRGGAVAKGLLENDKRIRLIMLGWFADEDSRLLSNHPRAEYRGVVSQQMALEIAASEVDYILCLYEPRNNLNIVYASPNKVYDSIHTETPLIINPEVKIASLVEDLNIGIVLPSYHVESFKALTNEMINKLGTYNFTEDLKKSYAWESVQGRLLLAHEL</sequence>
<evidence type="ECO:0000313" key="1">
    <source>
        <dbReference type="EMBL" id="MDM9631137.1"/>
    </source>
</evidence>
<gene>
    <name evidence="1" type="ORF">QU605_06635</name>
</gene>
<name>A0ABT7WDZ6_9FLAO</name>